<dbReference type="AlphaFoldDB" id="A0A211YZA9"/>
<dbReference type="EMBL" id="NHON01000134">
    <property type="protein sequence ID" value="OWJ58330.1"/>
    <property type="molecule type" value="Genomic_DNA"/>
</dbReference>
<protein>
    <recommendedName>
        <fullName evidence="3">Carbohydrate kinase PfkB domain-containing protein</fullName>
    </recommendedName>
</protein>
<dbReference type="PROSITE" id="PS00584">
    <property type="entry name" value="PFKB_KINASES_2"/>
    <property type="match status" value="1"/>
</dbReference>
<organism evidence="4 5">
    <name type="scientific">Inquilinus limosus</name>
    <dbReference type="NCBI Taxonomy" id="171674"/>
    <lineage>
        <taxon>Bacteria</taxon>
        <taxon>Pseudomonadati</taxon>
        <taxon>Pseudomonadota</taxon>
        <taxon>Alphaproteobacteria</taxon>
        <taxon>Rhodospirillales</taxon>
        <taxon>Rhodospirillaceae</taxon>
        <taxon>Inquilinus</taxon>
    </lineage>
</organism>
<dbReference type="GO" id="GO:0005829">
    <property type="term" value="C:cytosol"/>
    <property type="evidence" value="ECO:0007669"/>
    <property type="project" value="TreeGrafter"/>
</dbReference>
<feature type="domain" description="Carbohydrate kinase PfkB" evidence="3">
    <location>
        <begin position="8"/>
        <end position="321"/>
    </location>
</feature>
<keyword evidence="2" id="KW-0418">Kinase</keyword>
<dbReference type="Pfam" id="PF00294">
    <property type="entry name" value="PfkB"/>
    <property type="match status" value="1"/>
</dbReference>
<dbReference type="Proteomes" id="UP000196655">
    <property type="component" value="Unassembled WGS sequence"/>
</dbReference>
<dbReference type="InterPro" id="IPR029056">
    <property type="entry name" value="Ribokinase-like"/>
</dbReference>
<evidence type="ECO:0000256" key="1">
    <source>
        <dbReference type="ARBA" id="ARBA00022679"/>
    </source>
</evidence>
<dbReference type="InterPro" id="IPR011611">
    <property type="entry name" value="PfkB_dom"/>
</dbReference>
<dbReference type="STRING" id="1122125.GCA_000423185_03973"/>
<reference evidence="5" key="1">
    <citation type="submission" date="2017-05" db="EMBL/GenBank/DDBJ databases">
        <authorList>
            <person name="Macchi M."/>
            <person name="Festa S."/>
            <person name="Coppotelli B.M."/>
            <person name="Morelli I.S."/>
        </authorList>
    </citation>
    <scope>NUCLEOTIDE SEQUENCE [LARGE SCALE GENOMIC DNA]</scope>
    <source>
        <strain evidence="5">I</strain>
    </source>
</reference>
<dbReference type="InterPro" id="IPR002173">
    <property type="entry name" value="Carboh/pur_kinase_PfkB_CS"/>
</dbReference>
<dbReference type="PANTHER" id="PTHR10584:SF166">
    <property type="entry name" value="RIBOKINASE"/>
    <property type="match status" value="1"/>
</dbReference>
<name>A0A211YZA9_9PROT</name>
<keyword evidence="5" id="KW-1185">Reference proteome</keyword>
<dbReference type="Gene3D" id="3.40.1190.20">
    <property type="match status" value="1"/>
</dbReference>
<evidence type="ECO:0000259" key="3">
    <source>
        <dbReference type="Pfam" id="PF00294"/>
    </source>
</evidence>
<dbReference type="PANTHER" id="PTHR10584">
    <property type="entry name" value="SUGAR KINASE"/>
    <property type="match status" value="1"/>
</dbReference>
<dbReference type="GO" id="GO:0016301">
    <property type="term" value="F:kinase activity"/>
    <property type="evidence" value="ECO:0007669"/>
    <property type="project" value="UniProtKB-KW"/>
</dbReference>
<proteinExistence type="predicted"/>
<keyword evidence="1" id="KW-0808">Transferase</keyword>
<gene>
    <name evidence="4" type="ORF">BWR60_33450</name>
</gene>
<dbReference type="OrthoDB" id="9813569at2"/>
<accession>A0A211YZA9</accession>
<comment type="caution">
    <text evidence="4">The sequence shown here is derived from an EMBL/GenBank/DDBJ whole genome shotgun (WGS) entry which is preliminary data.</text>
</comment>
<dbReference type="SUPFAM" id="SSF53613">
    <property type="entry name" value="Ribokinase-like"/>
    <property type="match status" value="1"/>
</dbReference>
<evidence type="ECO:0000256" key="2">
    <source>
        <dbReference type="ARBA" id="ARBA00022777"/>
    </source>
</evidence>
<sequence length="339" mass="35423">MTVERSGIICGGTICIDVNKVIDRFPPQEHVAKIVEETPDSGGPGFNMAIDLARLGAPFPIEVVGVVGDDAYGRLALDVCRDHGVGAGRIAVLPGSRTAYTDVMIVAEGGRRTFFYQEGVNALLSPAHFDLAGSTAKIFHVGSPGVHAEMDAAQGGGNGFTEVLTRARASGHRTNMELVGVAGDRLRDLTVPCLPLLDSIIINELEATALTGFETHRDGRPDWALVEAAAAALIRMGVSTLAVVHFPEGVVAADRDGRLWRQGAAWVPPEAVKSTNGAGDALASGVMLGLHEGWPVGKGLRLGVCVAALSLGSYSTSRAIPSAEECFAYGERAGFKPTS</sequence>
<evidence type="ECO:0000313" key="4">
    <source>
        <dbReference type="EMBL" id="OWJ58330.1"/>
    </source>
</evidence>
<evidence type="ECO:0000313" key="5">
    <source>
        <dbReference type="Proteomes" id="UP000196655"/>
    </source>
</evidence>